<feature type="compositionally biased region" description="Polar residues" evidence="6">
    <location>
        <begin position="196"/>
        <end position="206"/>
    </location>
</feature>
<feature type="transmembrane region" description="Helical" evidence="7">
    <location>
        <begin position="437"/>
        <end position="461"/>
    </location>
</feature>
<keyword evidence="3 7" id="KW-0812">Transmembrane</keyword>
<evidence type="ECO:0000256" key="5">
    <source>
        <dbReference type="ARBA" id="ARBA00023136"/>
    </source>
</evidence>
<dbReference type="Pfam" id="PF00230">
    <property type="entry name" value="MIP"/>
    <property type="match status" value="1"/>
</dbReference>
<feature type="compositionally biased region" description="Polar residues" evidence="6">
    <location>
        <begin position="149"/>
        <end position="159"/>
    </location>
</feature>
<feature type="transmembrane region" description="Helical" evidence="7">
    <location>
        <begin position="409"/>
        <end position="431"/>
    </location>
</feature>
<keyword evidence="5 7" id="KW-0472">Membrane</keyword>
<protein>
    <recommendedName>
        <fullName evidence="10">Aquaporin</fullName>
    </recommendedName>
</protein>
<feature type="transmembrane region" description="Helical" evidence="7">
    <location>
        <begin position="46"/>
        <end position="65"/>
    </location>
</feature>
<gene>
    <name evidence="8" type="ORF">PVIIG_00722</name>
</gene>
<name>A0A0J9S575_PLAVI</name>
<evidence type="ECO:0000313" key="9">
    <source>
        <dbReference type="Proteomes" id="UP000053562"/>
    </source>
</evidence>
<dbReference type="Gene3D" id="1.20.1080.10">
    <property type="entry name" value="Glycerol uptake facilitator protein"/>
    <property type="match status" value="1"/>
</dbReference>
<dbReference type="GO" id="GO:0015250">
    <property type="term" value="F:water channel activity"/>
    <property type="evidence" value="ECO:0007669"/>
    <property type="project" value="TreeGrafter"/>
</dbReference>
<comment type="similarity">
    <text evidence="2">Belongs to the MIP/aquaporin (TC 1.A.8) family.</text>
</comment>
<dbReference type="EMBL" id="KQ234376">
    <property type="protein sequence ID" value="KMZ78035.1"/>
    <property type="molecule type" value="Genomic_DNA"/>
</dbReference>
<proteinExistence type="inferred from homology"/>
<feature type="compositionally biased region" description="Basic and acidic residues" evidence="6">
    <location>
        <begin position="268"/>
        <end position="286"/>
    </location>
</feature>
<dbReference type="InterPro" id="IPR023271">
    <property type="entry name" value="Aquaporin-like"/>
</dbReference>
<feature type="compositionally biased region" description="Basic and acidic residues" evidence="6">
    <location>
        <begin position="208"/>
        <end position="219"/>
    </location>
</feature>
<dbReference type="PANTHER" id="PTHR19139:SF199">
    <property type="entry name" value="MIP17260P"/>
    <property type="match status" value="1"/>
</dbReference>
<evidence type="ECO:0000313" key="8">
    <source>
        <dbReference type="EMBL" id="KMZ78035.1"/>
    </source>
</evidence>
<keyword evidence="4 7" id="KW-1133">Transmembrane helix</keyword>
<feature type="transmembrane region" description="Helical" evidence="7">
    <location>
        <begin position="531"/>
        <end position="549"/>
    </location>
</feature>
<dbReference type="InterPro" id="IPR034294">
    <property type="entry name" value="Aquaporin_transptr"/>
</dbReference>
<feature type="region of interest" description="Disordered" evidence="6">
    <location>
        <begin position="174"/>
        <end position="311"/>
    </location>
</feature>
<feature type="transmembrane region" description="Helical" evidence="7">
    <location>
        <begin position="361"/>
        <end position="389"/>
    </location>
</feature>
<feature type="region of interest" description="Disordered" evidence="6">
    <location>
        <begin position="133"/>
        <end position="159"/>
    </location>
</feature>
<sequence length="681" mass="77967">MKTQKGLFRRYAKQVIQKLIKYTKNYVKDITDEINVKSFKKYKYNFFFEFIGSFIFVFFISVYMLNSNQNEEYVIKHTKQINPYKNNDIFIPGDNLFDNEINNVQYGNDLNGPTNVASILLEQKDKGEDATFKTKEEHSNVGPMVSKAEGNNRTNRLNGSENIEYVAEETKESLVHTHEMGDGTSEEYSTNDRQKSVNGVSGNNDVLRSVEKDETKKTDSPNGYAERSGNQQEVLTQSEKHSEGVVEKGTAGDVEGGGNRDTQSGQLEAKKQEEKNAKELTKEGLTQERLTQEGLTQEGLTQEGPPQEGLTRNVGTVIFKDHVNEFSKIKLNDINNIDLGDIDKYEVMKDSGNKNNSNHAVYSFFGCLIYVLFVILGAHINPAYTYALWLVEPKKYGFVITTCYVTFQYFGGILASILCAHMYGSIFIYALLPKKEIMKTFFCEFISTFLLTLLLLSLYNYKKKFMEENKNENSLIFNTAKGKNMTSLYSFSSYEDMYGSDAFNSCNWGGRNEKIFFHVDNKYIKYAMNHIFYLLFIFFSLLFFVFVTNTTLNPMFSTSTLYTYLYFKFFQANGSFNISSVVLSFLSVSKILQLVKLYITSLPLWIGPYVGSAFATAFMKLFREGEEEIVNVIDTNVYNSNKGNERMPLIGKHNVKRNAYLVEYDDNIHHNSSNYLIPSVF</sequence>
<dbReference type="InterPro" id="IPR000425">
    <property type="entry name" value="MIP"/>
</dbReference>
<evidence type="ECO:0000256" key="7">
    <source>
        <dbReference type="SAM" id="Phobius"/>
    </source>
</evidence>
<evidence type="ECO:0000256" key="3">
    <source>
        <dbReference type="ARBA" id="ARBA00022692"/>
    </source>
</evidence>
<reference evidence="8 9" key="1">
    <citation type="submission" date="2011-08" db="EMBL/GenBank/DDBJ databases">
        <title>The Genome Sequence of Plasmodium vivax India VII.</title>
        <authorList>
            <consortium name="The Broad Institute Genome Sequencing Platform"/>
            <consortium name="The Broad Institute Genome Sequencing Center for Infectious Disease"/>
            <person name="Neafsey D."/>
            <person name="Carlton J."/>
            <person name="Barnwell J."/>
            <person name="Collins W."/>
            <person name="Escalante A."/>
            <person name="Mullikin J."/>
            <person name="Saul A."/>
            <person name="Guigo R."/>
            <person name="Camara F."/>
            <person name="Young S.K."/>
            <person name="Zeng Q."/>
            <person name="Gargeya S."/>
            <person name="Fitzgerald M."/>
            <person name="Haas B."/>
            <person name="Abouelleil A."/>
            <person name="Alvarado L."/>
            <person name="Arachchi H.M."/>
            <person name="Berlin A."/>
            <person name="Brown A."/>
            <person name="Chapman S.B."/>
            <person name="Chen Z."/>
            <person name="Dunbar C."/>
            <person name="Freedman E."/>
            <person name="Gearin G."/>
            <person name="Gellesch M."/>
            <person name="Goldberg J."/>
            <person name="Griggs A."/>
            <person name="Gujja S."/>
            <person name="Heiman D."/>
            <person name="Howarth C."/>
            <person name="Larson L."/>
            <person name="Lui A."/>
            <person name="MacDonald P.J.P."/>
            <person name="Montmayeur A."/>
            <person name="Murphy C."/>
            <person name="Neiman D."/>
            <person name="Pearson M."/>
            <person name="Priest M."/>
            <person name="Roberts A."/>
            <person name="Saif S."/>
            <person name="Shea T."/>
            <person name="Shenoy N."/>
            <person name="Sisk P."/>
            <person name="Stolte C."/>
            <person name="Sykes S."/>
            <person name="Wortman J."/>
            <person name="Nusbaum C."/>
            <person name="Birren B."/>
        </authorList>
    </citation>
    <scope>NUCLEOTIDE SEQUENCE [LARGE SCALE GENOMIC DNA]</scope>
    <source>
        <strain evidence="8 9">India VII</strain>
    </source>
</reference>
<feature type="transmembrane region" description="Helical" evidence="7">
    <location>
        <begin position="569"/>
        <end position="588"/>
    </location>
</feature>
<evidence type="ECO:0000256" key="4">
    <source>
        <dbReference type="ARBA" id="ARBA00022989"/>
    </source>
</evidence>
<evidence type="ECO:0000256" key="2">
    <source>
        <dbReference type="ARBA" id="ARBA00006175"/>
    </source>
</evidence>
<organism evidence="8 9">
    <name type="scientific">Plasmodium vivax India VII</name>
    <dbReference type="NCBI Taxonomy" id="1077284"/>
    <lineage>
        <taxon>Eukaryota</taxon>
        <taxon>Sar</taxon>
        <taxon>Alveolata</taxon>
        <taxon>Apicomplexa</taxon>
        <taxon>Aconoidasida</taxon>
        <taxon>Haemosporida</taxon>
        <taxon>Plasmodiidae</taxon>
        <taxon>Plasmodium</taxon>
        <taxon>Plasmodium (Plasmodium)</taxon>
    </lineage>
</organism>
<dbReference type="SUPFAM" id="SSF81338">
    <property type="entry name" value="Aquaporin-like"/>
    <property type="match status" value="1"/>
</dbReference>
<dbReference type="GO" id="GO:0005886">
    <property type="term" value="C:plasma membrane"/>
    <property type="evidence" value="ECO:0007669"/>
    <property type="project" value="TreeGrafter"/>
</dbReference>
<dbReference type="PANTHER" id="PTHR19139">
    <property type="entry name" value="AQUAPORIN TRANSPORTER"/>
    <property type="match status" value="1"/>
</dbReference>
<dbReference type="Proteomes" id="UP000053562">
    <property type="component" value="Unassembled WGS sequence"/>
</dbReference>
<evidence type="ECO:0008006" key="10">
    <source>
        <dbReference type="Google" id="ProtNLM"/>
    </source>
</evidence>
<evidence type="ECO:0000256" key="1">
    <source>
        <dbReference type="ARBA" id="ARBA00004141"/>
    </source>
</evidence>
<comment type="subcellular location">
    <subcellularLocation>
        <location evidence="1">Membrane</location>
        <topology evidence="1">Multi-pass membrane protein</topology>
    </subcellularLocation>
</comment>
<dbReference type="OrthoDB" id="385251at2759"/>
<feature type="compositionally biased region" description="Polar residues" evidence="6">
    <location>
        <begin position="228"/>
        <end position="237"/>
    </location>
</feature>
<accession>A0A0J9S575</accession>
<dbReference type="AlphaFoldDB" id="A0A0J9S575"/>
<evidence type="ECO:0000256" key="6">
    <source>
        <dbReference type="SAM" id="MobiDB-lite"/>
    </source>
</evidence>